<comment type="caution">
    <text evidence="14">Lacks conserved residue(s) required for the propagation of feature annotation.</text>
</comment>
<dbReference type="GO" id="GO:0030497">
    <property type="term" value="P:fatty acid elongation"/>
    <property type="evidence" value="ECO:0007669"/>
    <property type="project" value="TreeGrafter"/>
</dbReference>
<feature type="transmembrane region" description="Helical" evidence="14">
    <location>
        <begin position="202"/>
        <end position="225"/>
    </location>
</feature>
<evidence type="ECO:0000256" key="4">
    <source>
        <dbReference type="ARBA" id="ARBA00013122"/>
    </source>
</evidence>
<keyword evidence="10 14" id="KW-0472">Membrane</keyword>
<dbReference type="EC" id="4.2.1.134" evidence="4 14"/>
<evidence type="ECO:0000256" key="5">
    <source>
        <dbReference type="ARBA" id="ARBA00022516"/>
    </source>
</evidence>
<keyword evidence="14" id="KW-0256">Endoplasmic reticulum</keyword>
<dbReference type="UniPathway" id="UPA00094"/>
<evidence type="ECO:0000256" key="7">
    <source>
        <dbReference type="ARBA" id="ARBA00022832"/>
    </source>
</evidence>
<feature type="transmembrane region" description="Helical" evidence="14">
    <location>
        <begin position="245"/>
        <end position="262"/>
    </location>
</feature>
<organism evidence="15 16">
    <name type="scientific">Lentinus tigrinus ALCF2SS1-6</name>
    <dbReference type="NCBI Taxonomy" id="1328759"/>
    <lineage>
        <taxon>Eukaryota</taxon>
        <taxon>Fungi</taxon>
        <taxon>Dikarya</taxon>
        <taxon>Basidiomycota</taxon>
        <taxon>Agaricomycotina</taxon>
        <taxon>Agaricomycetes</taxon>
        <taxon>Polyporales</taxon>
        <taxon>Polyporaceae</taxon>
        <taxon>Lentinus</taxon>
    </lineage>
</organism>
<keyword evidence="16" id="KW-1185">Reference proteome</keyword>
<dbReference type="PANTHER" id="PTHR11035">
    <property type="entry name" value="VERY-LONG-CHAIN (3R)-3-HYDROXYACYL-COA DEHYDRATASE"/>
    <property type="match status" value="1"/>
</dbReference>
<dbReference type="GO" id="GO:0030148">
    <property type="term" value="P:sphingolipid biosynthetic process"/>
    <property type="evidence" value="ECO:0007669"/>
    <property type="project" value="TreeGrafter"/>
</dbReference>
<evidence type="ECO:0000313" key="15">
    <source>
        <dbReference type="EMBL" id="RPD57617.1"/>
    </source>
</evidence>
<comment type="catalytic activity">
    <reaction evidence="13 14">
        <text>a very-long-chain (3R)-3-hydroxyacyl-CoA = a very-long-chain (2E)-enoyl-CoA + H2O</text>
        <dbReference type="Rhea" id="RHEA:45812"/>
        <dbReference type="ChEBI" id="CHEBI:15377"/>
        <dbReference type="ChEBI" id="CHEBI:83728"/>
        <dbReference type="ChEBI" id="CHEBI:85440"/>
        <dbReference type="EC" id="4.2.1.134"/>
    </reaction>
</comment>
<accession>A0A5C2S2G0</accession>
<evidence type="ECO:0000256" key="12">
    <source>
        <dbReference type="ARBA" id="ARBA00023239"/>
    </source>
</evidence>
<dbReference type="EMBL" id="ML122280">
    <property type="protein sequence ID" value="RPD57617.1"/>
    <property type="molecule type" value="Genomic_DNA"/>
</dbReference>
<keyword evidence="5 14" id="KW-0444">Lipid biosynthesis</keyword>
<name>A0A5C2S2G0_9APHY</name>
<keyword evidence="8 14" id="KW-1133">Transmembrane helix</keyword>
<gene>
    <name evidence="15" type="ORF">L227DRAFT_577910</name>
</gene>
<proteinExistence type="inferred from homology"/>
<dbReference type="STRING" id="1328759.A0A5C2S2G0"/>
<evidence type="ECO:0000256" key="9">
    <source>
        <dbReference type="ARBA" id="ARBA00023098"/>
    </source>
</evidence>
<evidence type="ECO:0000313" key="16">
    <source>
        <dbReference type="Proteomes" id="UP000313359"/>
    </source>
</evidence>
<evidence type="ECO:0000256" key="11">
    <source>
        <dbReference type="ARBA" id="ARBA00023160"/>
    </source>
</evidence>
<dbReference type="GO" id="GO:0042761">
    <property type="term" value="P:very long-chain fatty acid biosynthetic process"/>
    <property type="evidence" value="ECO:0007669"/>
    <property type="project" value="TreeGrafter"/>
</dbReference>
<dbReference type="GO" id="GO:0005789">
    <property type="term" value="C:endoplasmic reticulum membrane"/>
    <property type="evidence" value="ECO:0007669"/>
    <property type="project" value="UniProtKB-SubCell"/>
</dbReference>
<evidence type="ECO:0000256" key="6">
    <source>
        <dbReference type="ARBA" id="ARBA00022692"/>
    </source>
</evidence>
<dbReference type="AlphaFoldDB" id="A0A5C2S2G0"/>
<evidence type="ECO:0000256" key="14">
    <source>
        <dbReference type="RuleBase" id="RU363109"/>
    </source>
</evidence>
<evidence type="ECO:0000256" key="13">
    <source>
        <dbReference type="ARBA" id="ARBA00036671"/>
    </source>
</evidence>
<dbReference type="PANTHER" id="PTHR11035:SF3">
    <property type="entry name" value="VERY-LONG-CHAIN (3R)-3-HYDROXYACYL-COA DEHYDRATASE"/>
    <property type="match status" value="1"/>
</dbReference>
<comment type="subcellular location">
    <subcellularLocation>
        <location evidence="14">Endoplasmic reticulum membrane</location>
        <topology evidence="14">Multi-pass membrane protein</topology>
    </subcellularLocation>
    <subcellularLocation>
        <location evidence="1">Membrane</location>
        <topology evidence="1">Multi-pass membrane protein</topology>
    </subcellularLocation>
</comment>
<keyword evidence="12 14" id="KW-0456">Lyase</keyword>
<evidence type="ECO:0000256" key="2">
    <source>
        <dbReference type="ARBA" id="ARBA00005194"/>
    </source>
</evidence>
<protein>
    <recommendedName>
        <fullName evidence="4 14">Very-long-chain (3R)-3-hydroxyacyl-CoA dehydratase</fullName>
        <ecNumber evidence="4 14">4.2.1.134</ecNumber>
    </recommendedName>
</protein>
<evidence type="ECO:0000256" key="10">
    <source>
        <dbReference type="ARBA" id="ARBA00023136"/>
    </source>
</evidence>
<comment type="similarity">
    <text evidence="3 14">Belongs to the very long-chain fatty acids dehydratase HACD family.</text>
</comment>
<feature type="transmembrane region" description="Helical" evidence="14">
    <location>
        <begin position="63"/>
        <end position="83"/>
    </location>
</feature>
<evidence type="ECO:0000256" key="8">
    <source>
        <dbReference type="ARBA" id="ARBA00022989"/>
    </source>
</evidence>
<dbReference type="InterPro" id="IPR007482">
    <property type="entry name" value="Tyr_Pase-like_PTPLA"/>
</dbReference>
<reference evidence="15" key="1">
    <citation type="journal article" date="2018" name="Genome Biol. Evol.">
        <title>Genomics and development of Lentinus tigrinus, a white-rot wood-decaying mushroom with dimorphic fruiting bodies.</title>
        <authorList>
            <person name="Wu B."/>
            <person name="Xu Z."/>
            <person name="Knudson A."/>
            <person name="Carlson A."/>
            <person name="Chen N."/>
            <person name="Kovaka S."/>
            <person name="LaButti K."/>
            <person name="Lipzen A."/>
            <person name="Pennachio C."/>
            <person name="Riley R."/>
            <person name="Schakwitz W."/>
            <person name="Umezawa K."/>
            <person name="Ohm R.A."/>
            <person name="Grigoriev I.V."/>
            <person name="Nagy L.G."/>
            <person name="Gibbons J."/>
            <person name="Hibbett D."/>
        </authorList>
    </citation>
    <scope>NUCLEOTIDE SEQUENCE [LARGE SCALE GENOMIC DNA]</scope>
    <source>
        <strain evidence="15">ALCF2SS1-6</strain>
    </source>
</reference>
<evidence type="ECO:0000256" key="3">
    <source>
        <dbReference type="ARBA" id="ARBA00007811"/>
    </source>
</evidence>
<dbReference type="OrthoDB" id="46988at2759"/>
<dbReference type="Pfam" id="PF04387">
    <property type="entry name" value="PTPLA"/>
    <property type="match status" value="1"/>
</dbReference>
<keyword evidence="11 14" id="KW-0275">Fatty acid biosynthesis</keyword>
<keyword evidence="6 14" id="KW-0812">Transmembrane</keyword>
<comment type="pathway">
    <text evidence="2 14">Lipid metabolism; fatty acid biosynthesis.</text>
</comment>
<evidence type="ECO:0000256" key="1">
    <source>
        <dbReference type="ARBA" id="ARBA00004141"/>
    </source>
</evidence>
<comment type="function">
    <text evidence="14">Catalyzes the third of the four reactions of the long-chain fatty acids elongation cycle. This endoplasmic reticulum-bound enzymatic process, allows the addition of two carbons to the chain of long- and very long-chain fatty acids/VLCFAs per cycle. This enzyme catalyzes the dehydration of the 3-hydroxyacyl-CoA intermediate into trans-2,3-enoyl-CoA, within each cycle of fatty acid elongation. Thereby, it participates to the production of VLCFAs of different chain lengths that are involved in multiple biological processes as precursors of membrane lipids and lipid mediators.</text>
</comment>
<sequence>MVPGQRGLMVRGAGHDSLVSDDHDRNTNTERHDTTMAFVEEVSSEKPLPAVPQKKKRGPPTPVKYYLVLYNVLSTLGWAYVLLRTLVVVLNLDGSTLRAASLVERAAGAYAEVGADTAFVQSFAALEVLHVLLGWVRSPLATTLIQVSSRLYLVWGITEQFPQTHTNPLYASMVLSWSLTEVVRYSFYAFSLLGREPRLLLFLRYTLFYLLYPTGASSEALVIYATLPHPALGLHADLHANVREFLFAIWWPGLYVMYAHMIKQRRKVLGGSRPAGRTGAKPKSS</sequence>
<dbReference type="Proteomes" id="UP000313359">
    <property type="component" value="Unassembled WGS sequence"/>
</dbReference>
<keyword evidence="7 14" id="KW-0276">Fatty acid metabolism</keyword>
<keyword evidence="9 14" id="KW-0443">Lipid metabolism</keyword>
<dbReference type="GO" id="GO:0102158">
    <property type="term" value="F:very-long-chain (3R)-3-hydroxyacyl-CoA dehydratase activity"/>
    <property type="evidence" value="ECO:0007669"/>
    <property type="project" value="UniProtKB-EC"/>
</dbReference>